<reference evidence="11" key="1">
    <citation type="journal article" date="2020" name="Stud. Mycol.">
        <title>101 Dothideomycetes genomes: a test case for predicting lifestyles and emergence of pathogens.</title>
        <authorList>
            <person name="Haridas S."/>
            <person name="Albert R."/>
            <person name="Binder M."/>
            <person name="Bloem J."/>
            <person name="Labutti K."/>
            <person name="Salamov A."/>
            <person name="Andreopoulos B."/>
            <person name="Baker S."/>
            <person name="Barry K."/>
            <person name="Bills G."/>
            <person name="Bluhm B."/>
            <person name="Cannon C."/>
            <person name="Castanera R."/>
            <person name="Culley D."/>
            <person name="Daum C."/>
            <person name="Ezra D."/>
            <person name="Gonzalez J."/>
            <person name="Henrissat B."/>
            <person name="Kuo A."/>
            <person name="Liang C."/>
            <person name="Lipzen A."/>
            <person name="Lutzoni F."/>
            <person name="Magnuson J."/>
            <person name="Mondo S."/>
            <person name="Nolan M."/>
            <person name="Ohm R."/>
            <person name="Pangilinan J."/>
            <person name="Park H.-J."/>
            <person name="Ramirez L."/>
            <person name="Alfaro M."/>
            <person name="Sun H."/>
            <person name="Tritt A."/>
            <person name="Yoshinaga Y."/>
            <person name="Zwiers L.-H."/>
            <person name="Turgeon B."/>
            <person name="Goodwin S."/>
            <person name="Spatafora J."/>
            <person name="Crous P."/>
            <person name="Grigoriev I."/>
        </authorList>
    </citation>
    <scope>NUCLEOTIDE SEQUENCE</scope>
    <source>
        <strain evidence="11">CBS 279.74</strain>
    </source>
</reference>
<keyword evidence="11" id="KW-0378">Hydrolase</keyword>
<evidence type="ECO:0000256" key="2">
    <source>
        <dbReference type="ARBA" id="ARBA00007528"/>
    </source>
</evidence>
<feature type="signal peptide" evidence="9">
    <location>
        <begin position="1"/>
        <end position="19"/>
    </location>
</feature>
<evidence type="ECO:0000256" key="8">
    <source>
        <dbReference type="ARBA" id="ARBA00023288"/>
    </source>
</evidence>
<keyword evidence="6 9" id="KW-0472">Membrane</keyword>
<dbReference type="EMBL" id="MU005790">
    <property type="protein sequence ID" value="KAF2703030.1"/>
    <property type="molecule type" value="Genomic_DNA"/>
</dbReference>
<dbReference type="GO" id="GO:0031505">
    <property type="term" value="P:fungal-type cell wall organization"/>
    <property type="evidence" value="ECO:0007669"/>
    <property type="project" value="TreeGrafter"/>
</dbReference>
<keyword evidence="12" id="KW-1185">Reference proteome</keyword>
<dbReference type="SUPFAM" id="SSF51445">
    <property type="entry name" value="(Trans)glycosidases"/>
    <property type="match status" value="1"/>
</dbReference>
<dbReference type="AlphaFoldDB" id="A0A6G1JRA1"/>
<dbReference type="Pfam" id="PF03198">
    <property type="entry name" value="Glyco_hydro_72"/>
    <property type="match status" value="1"/>
</dbReference>
<proteinExistence type="inferred from homology"/>
<gene>
    <name evidence="11" type="ORF">K504DRAFT_495890</name>
</gene>
<feature type="chain" id="PRO_5026374604" description="1,3-beta-glucanosyltransferase" evidence="9">
    <location>
        <begin position="20"/>
        <end position="449"/>
    </location>
</feature>
<keyword evidence="3 9" id="KW-0336">GPI-anchor</keyword>
<keyword evidence="7" id="KW-0325">Glycoprotein</keyword>
<evidence type="ECO:0000256" key="10">
    <source>
        <dbReference type="SAM" id="MobiDB-lite"/>
    </source>
</evidence>
<keyword evidence="4 9" id="KW-0808">Transferase</keyword>
<dbReference type="GO" id="GO:0071970">
    <property type="term" value="P:fungal-type cell wall (1-&gt;3)-beta-D-glucan biosynthetic process"/>
    <property type="evidence" value="ECO:0007669"/>
    <property type="project" value="TreeGrafter"/>
</dbReference>
<dbReference type="GO" id="GO:0042124">
    <property type="term" value="F:1,3-beta-glucanosyltransferase activity"/>
    <property type="evidence" value="ECO:0007669"/>
    <property type="project" value="TreeGrafter"/>
</dbReference>
<dbReference type="OrthoDB" id="421038at2759"/>
<dbReference type="GO" id="GO:0098552">
    <property type="term" value="C:side of membrane"/>
    <property type="evidence" value="ECO:0007669"/>
    <property type="project" value="UniProtKB-KW"/>
</dbReference>
<comment type="subcellular location">
    <subcellularLocation>
        <location evidence="1 9">Cell membrane</location>
        <topology evidence="1 9">Lipid-anchor</topology>
        <topology evidence="1 9">GPI-anchor</topology>
    </subcellularLocation>
</comment>
<comment type="function">
    <text evidence="9">Splits internally a 1,3-beta-glucan molecule and transfers the newly generated reducing end (the donor) to the non-reducing end of another 1,3-beta-glucan molecule (the acceptor) forming a 1,3-beta linkage, resulting in the elongation of 1,3-beta-glucan chains in the cell wall.</text>
</comment>
<dbReference type="PANTHER" id="PTHR31468">
    <property type="entry name" value="1,3-BETA-GLUCANOSYLTRANSFERASE GAS1"/>
    <property type="match status" value="1"/>
</dbReference>
<protein>
    <recommendedName>
        <fullName evidence="9">1,3-beta-glucanosyltransferase</fullName>
        <ecNumber evidence="9">2.4.1.-</ecNumber>
    </recommendedName>
</protein>
<evidence type="ECO:0000256" key="6">
    <source>
        <dbReference type="ARBA" id="ARBA00023136"/>
    </source>
</evidence>
<evidence type="ECO:0000256" key="1">
    <source>
        <dbReference type="ARBA" id="ARBA00004609"/>
    </source>
</evidence>
<sequence length="449" mass="48020">MRSFSTIALLGSSIGSAVASIVPRQTGSLPVVSVKGNAFFTGDKRFYIRGVAYQPGGAADAQDPLLDIPSLKRDIANFKDLGINTIRVYTVDNSKNHDEGMKLLDDAGIYLALDANTPDYSLNRESAQTLHRSYNDVYLQSVFATIDAFADYNNLLVLFSGNEVINAKNNTNAATYIKAVTRDMKQYISNRHARKIPIGYSAADVAENIEQQALFFNCGTDDERADFFAFNDYSWCDPSSFQKSGWDAKVKLYQDYSIPLFLSEFGCITNTRQWGEIAALYSTNMSAVYSGGLAYEYTVEPNGFGLVTVDSSSGKIEPNADFDRLKAAYKKTSNPTGDGGYKQDGEPSQCPPEDDEWQVTSTLLPSIPKKALSFMTDGAGDGPGLDGDGSHFAGETSSATATPGSGEPSGTAAAAGNADGTGAGVSVAVPLRFVGMIVASVLFGVVLVL</sequence>
<dbReference type="Proteomes" id="UP000799428">
    <property type="component" value="Unassembled WGS sequence"/>
</dbReference>
<dbReference type="GO" id="GO:0005886">
    <property type="term" value="C:plasma membrane"/>
    <property type="evidence" value="ECO:0007669"/>
    <property type="project" value="UniProtKB-SubCell"/>
</dbReference>
<keyword evidence="5 9" id="KW-0732">Signal</keyword>
<comment type="similarity">
    <text evidence="2 9">Belongs to the glycosyl hydrolase 72 family.</text>
</comment>
<dbReference type="EC" id="2.4.1.-" evidence="9"/>
<feature type="compositionally biased region" description="Low complexity" evidence="10">
    <location>
        <begin position="410"/>
        <end position="419"/>
    </location>
</feature>
<dbReference type="Gene3D" id="3.20.20.80">
    <property type="entry name" value="Glycosidases"/>
    <property type="match status" value="1"/>
</dbReference>
<dbReference type="PANTHER" id="PTHR31468:SF5">
    <property type="entry name" value="1,3-BETA-GLUCANOSYLTRANSFERASE GAS5"/>
    <property type="match status" value="1"/>
</dbReference>
<evidence type="ECO:0000256" key="3">
    <source>
        <dbReference type="ARBA" id="ARBA00022622"/>
    </source>
</evidence>
<evidence type="ECO:0000256" key="5">
    <source>
        <dbReference type="ARBA" id="ARBA00022729"/>
    </source>
</evidence>
<evidence type="ECO:0000313" key="12">
    <source>
        <dbReference type="Proteomes" id="UP000799428"/>
    </source>
</evidence>
<accession>A0A6G1JRA1</accession>
<evidence type="ECO:0000256" key="9">
    <source>
        <dbReference type="RuleBase" id="RU361209"/>
    </source>
</evidence>
<dbReference type="GO" id="GO:0016787">
    <property type="term" value="F:hydrolase activity"/>
    <property type="evidence" value="ECO:0007669"/>
    <property type="project" value="UniProtKB-KW"/>
</dbReference>
<dbReference type="InterPro" id="IPR017853">
    <property type="entry name" value="GH"/>
</dbReference>
<keyword evidence="8 9" id="KW-0449">Lipoprotein</keyword>
<feature type="region of interest" description="Disordered" evidence="10">
    <location>
        <begin position="333"/>
        <end position="356"/>
    </location>
</feature>
<dbReference type="InterPro" id="IPR004886">
    <property type="entry name" value="Glucanosyltransferase"/>
</dbReference>
<evidence type="ECO:0000256" key="4">
    <source>
        <dbReference type="ARBA" id="ARBA00022679"/>
    </source>
</evidence>
<organism evidence="11 12">
    <name type="scientific">Pleomassaria siparia CBS 279.74</name>
    <dbReference type="NCBI Taxonomy" id="1314801"/>
    <lineage>
        <taxon>Eukaryota</taxon>
        <taxon>Fungi</taxon>
        <taxon>Dikarya</taxon>
        <taxon>Ascomycota</taxon>
        <taxon>Pezizomycotina</taxon>
        <taxon>Dothideomycetes</taxon>
        <taxon>Pleosporomycetidae</taxon>
        <taxon>Pleosporales</taxon>
        <taxon>Pleomassariaceae</taxon>
        <taxon>Pleomassaria</taxon>
    </lineage>
</organism>
<name>A0A6G1JRA1_9PLEO</name>
<feature type="region of interest" description="Disordered" evidence="10">
    <location>
        <begin position="375"/>
        <end position="419"/>
    </location>
</feature>
<evidence type="ECO:0000313" key="11">
    <source>
        <dbReference type="EMBL" id="KAF2703030.1"/>
    </source>
</evidence>
<evidence type="ECO:0000256" key="7">
    <source>
        <dbReference type="ARBA" id="ARBA00023180"/>
    </source>
</evidence>